<dbReference type="Gene3D" id="3.40.50.80">
    <property type="entry name" value="Nucleotide-binding domain of ferredoxin-NADP reductase (FNR) module"/>
    <property type="match status" value="1"/>
</dbReference>
<protein>
    <recommendedName>
        <fullName evidence="1">FAD-binding FR-type domain-containing protein</fullName>
    </recommendedName>
</protein>
<feature type="domain" description="FAD-binding FR-type" evidence="1">
    <location>
        <begin position="80"/>
        <end position="181"/>
    </location>
</feature>
<dbReference type="InterPro" id="IPR017938">
    <property type="entry name" value="Riboflavin_synthase-like_b-brl"/>
</dbReference>
<dbReference type="PANTHER" id="PTHR47215">
    <property type="match status" value="1"/>
</dbReference>
<dbReference type="Pfam" id="PF00175">
    <property type="entry name" value="NAD_binding_1"/>
    <property type="match status" value="1"/>
</dbReference>
<dbReference type="InterPro" id="IPR039261">
    <property type="entry name" value="FNR_nucleotide-bd"/>
</dbReference>
<name>A0A7S0WXV5_9CHLO</name>
<dbReference type="PROSITE" id="PS51384">
    <property type="entry name" value="FAD_FR"/>
    <property type="match status" value="1"/>
</dbReference>
<evidence type="ECO:0000259" key="1">
    <source>
        <dbReference type="PROSITE" id="PS51384"/>
    </source>
</evidence>
<proteinExistence type="predicted"/>
<dbReference type="CDD" id="cd00322">
    <property type="entry name" value="FNR_like"/>
    <property type="match status" value="1"/>
</dbReference>
<accession>A0A7S0WXV5</accession>
<dbReference type="AlphaFoldDB" id="A0A7S0WXV5"/>
<reference evidence="2" key="1">
    <citation type="submission" date="2021-01" db="EMBL/GenBank/DDBJ databases">
        <authorList>
            <person name="Corre E."/>
            <person name="Pelletier E."/>
            <person name="Niang G."/>
            <person name="Scheremetjew M."/>
            <person name="Finn R."/>
            <person name="Kale V."/>
            <person name="Holt S."/>
            <person name="Cochrane G."/>
            <person name="Meng A."/>
            <person name="Brown T."/>
            <person name="Cohen L."/>
        </authorList>
    </citation>
    <scope>NUCLEOTIDE SEQUENCE</scope>
    <source>
        <strain evidence="2">SAG 11-49</strain>
    </source>
</reference>
<dbReference type="EMBL" id="HBFB01026601">
    <property type="protein sequence ID" value="CAD8690128.1"/>
    <property type="molecule type" value="Transcribed_RNA"/>
</dbReference>
<dbReference type="PANTHER" id="PTHR47215:SF1">
    <property type="entry name" value="F9L1.8 PROTEIN"/>
    <property type="match status" value="1"/>
</dbReference>
<dbReference type="SUPFAM" id="SSF63380">
    <property type="entry name" value="Riboflavin synthase domain-like"/>
    <property type="match status" value="1"/>
</dbReference>
<organism evidence="2">
    <name type="scientific">Chlamydomonas leiostraca</name>
    <dbReference type="NCBI Taxonomy" id="1034604"/>
    <lineage>
        <taxon>Eukaryota</taxon>
        <taxon>Viridiplantae</taxon>
        <taxon>Chlorophyta</taxon>
        <taxon>core chlorophytes</taxon>
        <taxon>Chlorophyceae</taxon>
        <taxon>CS clade</taxon>
        <taxon>Chlamydomonadales</taxon>
        <taxon>Chlamydomonadaceae</taxon>
        <taxon>Chlamydomonas</taxon>
    </lineage>
</organism>
<sequence>MALLGSSNLQRCASWPAASVMPAPIPRGVPHRVTAATQRHTVNVSAAMAHPMFTIREVHTRPSRQSRKHVVVRANWGAPVEFKTAKVLQNKQVAPGLHQLLVDVGALASGYTKPGQFIQAKVVADGKPGFFAIASPPDVNNSGVLELLIKRVPGGAAEALCSLAPGGELMVSPVQGKGFPVDKIPAASYPTLLMFATGSGISPIKAVIESGVLELPKRKDVRLYYGAKSAEAMAYKELLPAWSALGVKVVPVHSGKGGAAKYVQDALAADGPLPNPAGTGVLLCGQKDMVTAVTGQLQPQGVEHLLLNF</sequence>
<dbReference type="GO" id="GO:0016491">
    <property type="term" value="F:oxidoreductase activity"/>
    <property type="evidence" value="ECO:0007669"/>
    <property type="project" value="InterPro"/>
</dbReference>
<dbReference type="SUPFAM" id="SSF52343">
    <property type="entry name" value="Ferredoxin reductase-like, C-terminal NADP-linked domain"/>
    <property type="match status" value="1"/>
</dbReference>
<dbReference type="InterPro" id="IPR017927">
    <property type="entry name" value="FAD-bd_FR_type"/>
</dbReference>
<gene>
    <name evidence="2" type="ORF">CLEI1391_LOCUS14863</name>
</gene>
<dbReference type="Gene3D" id="2.40.30.10">
    <property type="entry name" value="Translation factors"/>
    <property type="match status" value="1"/>
</dbReference>
<evidence type="ECO:0000313" key="2">
    <source>
        <dbReference type="EMBL" id="CAD8690128.1"/>
    </source>
</evidence>
<dbReference type="InterPro" id="IPR001433">
    <property type="entry name" value="OxRdtase_FAD/NAD-bd"/>
</dbReference>